<protein>
    <submittedName>
        <fullName evidence="2">Uncharacterized protein</fullName>
    </submittedName>
</protein>
<comment type="caution">
    <text evidence="2">The sequence shown here is derived from an EMBL/GenBank/DDBJ whole genome shotgun (WGS) entry which is preliminary data.</text>
</comment>
<organism evidence="2 3">
    <name type="scientific">Paludisphaera mucosa</name>
    <dbReference type="NCBI Taxonomy" id="3030827"/>
    <lineage>
        <taxon>Bacteria</taxon>
        <taxon>Pseudomonadati</taxon>
        <taxon>Planctomycetota</taxon>
        <taxon>Planctomycetia</taxon>
        <taxon>Isosphaerales</taxon>
        <taxon>Isosphaeraceae</taxon>
        <taxon>Paludisphaera</taxon>
    </lineage>
</organism>
<accession>A0ABT6FIK7</accession>
<dbReference type="RefSeq" id="WP_277863665.1">
    <property type="nucleotide sequence ID" value="NZ_JARRAG010000002.1"/>
</dbReference>
<sequence>MTRPACPALRLLSATILVGLAPTAASGQPASPLRIDAKLSSGRAVEVVLHRPVNELRDAVRVGDSIIAATAAGGLLRFEGPGLRLADERYESDAGSIACLGRGQGNSVLAGFADGRVCRVDPKSLVITEVARLPKEPSWIGWSPAAGDGKGGIVAVAWGTVHDLAAGRSIETKDTATTGLVDREGLLWVGGDKGEWGGRVARVDLRGGTVSEVPPPPEPPDRRGRFEKPSWPGVYGFIELRDGQVWAFGGTSHMGLSDSKIIRVDGLTARMLYRYDQHDDPNAPPPLDRPTMPITHMVEQDDGLLVVSYSDVLQVDRGLKGWRLGDGLTIRYEWGRPDAMGSYPAVRALLPPARDFEPCVVATAGEGLIVLKGAKATPNVVPGRLGASSIARIEDANEGTLFIEGDEFPVWRFRANGWETIELAPPFEVDPASDAPQFERDFKVWGSTRVLVDPHGATFTVSDSGVYPGTVETCRREGGKSVRLGRETSSLRASSTFLTADGSLWNSGDWLRRFEDGRWRRVAPSGPFRDPYRLSPFGAKGPPWLLLDIVEGEGVAGLWRLEPGRSARGSWLFEVEPQEGETSPRVRAAAPWTDASVLLSTDAGLRTYDPTAGALARIDIPDPPKPATTLCRDGLGRVWLGGEDGLRLAVPGAKSVGSFDAVPGIGKHAVSALAPDPAHPDGVIVSLGGLGVAFMRAAP</sequence>
<evidence type="ECO:0000313" key="2">
    <source>
        <dbReference type="EMBL" id="MDG3007385.1"/>
    </source>
</evidence>
<feature type="signal peptide" evidence="1">
    <location>
        <begin position="1"/>
        <end position="27"/>
    </location>
</feature>
<gene>
    <name evidence="2" type="ORF">PZE19_26790</name>
</gene>
<evidence type="ECO:0000256" key="1">
    <source>
        <dbReference type="SAM" id="SignalP"/>
    </source>
</evidence>
<keyword evidence="3" id="KW-1185">Reference proteome</keyword>
<reference evidence="2 3" key="1">
    <citation type="submission" date="2023-03" db="EMBL/GenBank/DDBJ databases">
        <title>Paludisphaera mucosa sp. nov. a novel planctomycete from northern fen.</title>
        <authorList>
            <person name="Ivanova A."/>
        </authorList>
    </citation>
    <scope>NUCLEOTIDE SEQUENCE [LARGE SCALE GENOMIC DNA]</scope>
    <source>
        <strain evidence="2 3">Pla2</strain>
    </source>
</reference>
<name>A0ABT6FIK7_9BACT</name>
<evidence type="ECO:0000313" key="3">
    <source>
        <dbReference type="Proteomes" id="UP001216907"/>
    </source>
</evidence>
<dbReference type="Proteomes" id="UP001216907">
    <property type="component" value="Unassembled WGS sequence"/>
</dbReference>
<dbReference type="EMBL" id="JARRAG010000002">
    <property type="protein sequence ID" value="MDG3007385.1"/>
    <property type="molecule type" value="Genomic_DNA"/>
</dbReference>
<dbReference type="SUPFAM" id="SSF101898">
    <property type="entry name" value="NHL repeat"/>
    <property type="match status" value="1"/>
</dbReference>
<keyword evidence="1" id="KW-0732">Signal</keyword>
<feature type="chain" id="PRO_5045447983" evidence="1">
    <location>
        <begin position="28"/>
        <end position="699"/>
    </location>
</feature>
<proteinExistence type="predicted"/>